<dbReference type="Proteomes" id="UP000766486">
    <property type="component" value="Unassembled WGS sequence"/>
</dbReference>
<dbReference type="InterPro" id="IPR001138">
    <property type="entry name" value="Zn2Cys6_DnaBD"/>
</dbReference>
<evidence type="ECO:0000256" key="2">
    <source>
        <dbReference type="ARBA" id="ARBA00023015"/>
    </source>
</evidence>
<feature type="region of interest" description="Disordered" evidence="6">
    <location>
        <begin position="57"/>
        <end position="90"/>
    </location>
</feature>
<proteinExistence type="predicted"/>
<dbReference type="SUPFAM" id="SSF57701">
    <property type="entry name" value="Zn2/Cys6 DNA-binding domain"/>
    <property type="match status" value="1"/>
</dbReference>
<keyword evidence="5" id="KW-0539">Nucleus</keyword>
<evidence type="ECO:0000256" key="3">
    <source>
        <dbReference type="ARBA" id="ARBA00023125"/>
    </source>
</evidence>
<protein>
    <recommendedName>
        <fullName evidence="7">Zn(2)-C6 fungal-type domain-containing protein</fullName>
    </recommendedName>
</protein>
<keyword evidence="2" id="KW-0805">Transcription regulation</keyword>
<comment type="subcellular location">
    <subcellularLocation>
        <location evidence="1">Nucleus</location>
    </subcellularLocation>
</comment>
<feature type="compositionally biased region" description="Basic residues" evidence="6">
    <location>
        <begin position="60"/>
        <end position="69"/>
    </location>
</feature>
<dbReference type="CDD" id="cd12148">
    <property type="entry name" value="fungal_TF_MHR"/>
    <property type="match status" value="1"/>
</dbReference>
<dbReference type="EMBL" id="CABFNS010000858">
    <property type="protein sequence ID" value="VUC33236.1"/>
    <property type="molecule type" value="Genomic_DNA"/>
</dbReference>
<keyword evidence="9" id="KW-1185">Reference proteome</keyword>
<sequence>MDIEAESTETRTTDSTGRRRVQTACEACRACKIKCQPSEQPGVCRKCLDTKKECISRTGPRTRRSRKTGLRTSPDGQLKLPPSAPNTSASATFSINFDVPAPPEPDDSFEVLRETHESLMDSILPPVEGDDEIGFGQDHDSFISGLPTPGASSTTNSHSIEDLNGKPQFNLSSAESLLEAFHAMIPQFPCILLSKDATVPTLAATKPFLLLAILASTSGSKTLQGHTLYDAEFRKVLGLKFVAGGERNIQLLQGLLIYCAWYPFHLRPRNKQVFHYIRMIGDLIHDLDLDQDIPDYMLEDITDDQLEGIRAYLGYFYLVSAFLISWRVMKSMASNITPWTLKCCDILEKHAKSDSDRVLATLTRICSINTHAADVVYESKEQSSEQRRLLLLGLETQLRELQQLIPSQISSAQPVQLSTLFIDFFLSSSSIIPAYPRSRDLRSGSSLQVSPSKLCVAVAHLRRYFDCLLSLTRKKLAAFVVVDWCRVVLGVVVALRLCFFVPECPGFDYVWARSELQLSQFLTKFCEEESPFTPASNKVDVCSASRVVMGVVKDKFEKRLEVAAREEAARASGIRCPMLDGSLEQYLPLWDVDLSAMPHPMPPMGNNAGSTSAATGASGNPGRQAIFHDLWATMTMGWANEDE</sequence>
<dbReference type="PROSITE" id="PS00463">
    <property type="entry name" value="ZN2_CY6_FUNGAL_1"/>
    <property type="match status" value="1"/>
</dbReference>
<dbReference type="InterPro" id="IPR036864">
    <property type="entry name" value="Zn2-C6_fun-type_DNA-bd_sf"/>
</dbReference>
<dbReference type="InterPro" id="IPR051089">
    <property type="entry name" value="prtT"/>
</dbReference>
<reference evidence="8 9" key="1">
    <citation type="submission" date="2019-06" db="EMBL/GenBank/DDBJ databases">
        <authorList>
            <person name="Broberg M."/>
        </authorList>
    </citation>
    <scope>NUCLEOTIDE SEQUENCE [LARGE SCALE GENOMIC DNA]</scope>
</reference>
<evidence type="ECO:0000256" key="5">
    <source>
        <dbReference type="ARBA" id="ARBA00023242"/>
    </source>
</evidence>
<name>A0ABY6UPH7_BIOOC</name>
<dbReference type="PANTHER" id="PTHR31845:SF10">
    <property type="entry name" value="ZN(II)2CYS6 TRANSCRIPTION FACTOR (EUROFUNG)"/>
    <property type="match status" value="1"/>
</dbReference>
<evidence type="ECO:0000256" key="6">
    <source>
        <dbReference type="SAM" id="MobiDB-lite"/>
    </source>
</evidence>
<comment type="caution">
    <text evidence="8">The sequence shown here is derived from an EMBL/GenBank/DDBJ whole genome shotgun (WGS) entry which is preliminary data.</text>
</comment>
<dbReference type="PANTHER" id="PTHR31845">
    <property type="entry name" value="FINGER DOMAIN PROTEIN, PUTATIVE-RELATED"/>
    <property type="match status" value="1"/>
</dbReference>
<gene>
    <name evidence="8" type="ORF">CLO192961_LOCUS341277</name>
</gene>
<dbReference type="CDD" id="cd00067">
    <property type="entry name" value="GAL4"/>
    <property type="match status" value="1"/>
</dbReference>
<keyword evidence="4" id="KW-0804">Transcription</keyword>
<keyword evidence="3" id="KW-0238">DNA-binding</keyword>
<accession>A0ABY6UPH7</accession>
<evidence type="ECO:0000259" key="7">
    <source>
        <dbReference type="PROSITE" id="PS50048"/>
    </source>
</evidence>
<evidence type="ECO:0000313" key="8">
    <source>
        <dbReference type="EMBL" id="VUC33236.1"/>
    </source>
</evidence>
<feature type="domain" description="Zn(2)-C6 fungal-type" evidence="7">
    <location>
        <begin position="24"/>
        <end position="56"/>
    </location>
</feature>
<evidence type="ECO:0000256" key="1">
    <source>
        <dbReference type="ARBA" id="ARBA00004123"/>
    </source>
</evidence>
<evidence type="ECO:0000313" key="9">
    <source>
        <dbReference type="Proteomes" id="UP000766486"/>
    </source>
</evidence>
<organism evidence="8 9">
    <name type="scientific">Bionectria ochroleuca</name>
    <name type="common">Gliocladium roseum</name>
    <dbReference type="NCBI Taxonomy" id="29856"/>
    <lineage>
        <taxon>Eukaryota</taxon>
        <taxon>Fungi</taxon>
        <taxon>Dikarya</taxon>
        <taxon>Ascomycota</taxon>
        <taxon>Pezizomycotina</taxon>
        <taxon>Sordariomycetes</taxon>
        <taxon>Hypocreomycetidae</taxon>
        <taxon>Hypocreales</taxon>
        <taxon>Bionectriaceae</taxon>
        <taxon>Clonostachys</taxon>
    </lineage>
</organism>
<evidence type="ECO:0000256" key="4">
    <source>
        <dbReference type="ARBA" id="ARBA00023163"/>
    </source>
</evidence>
<dbReference type="PROSITE" id="PS50048">
    <property type="entry name" value="ZN2_CY6_FUNGAL_2"/>
    <property type="match status" value="1"/>
</dbReference>